<reference evidence="2" key="1">
    <citation type="submission" date="2018-05" db="EMBL/GenBank/DDBJ databases">
        <authorList>
            <person name="Lanie J.A."/>
            <person name="Ng W.-L."/>
            <person name="Kazmierczak K.M."/>
            <person name="Andrzejewski T.M."/>
            <person name="Davidsen T.M."/>
            <person name="Wayne K.J."/>
            <person name="Tettelin H."/>
            <person name="Glass J.I."/>
            <person name="Rusch D."/>
            <person name="Podicherti R."/>
            <person name="Tsui H.-C.T."/>
            <person name="Winkler M.E."/>
        </authorList>
    </citation>
    <scope>NUCLEOTIDE SEQUENCE</scope>
</reference>
<feature type="non-terminal residue" evidence="2">
    <location>
        <position position="44"/>
    </location>
</feature>
<sequence>MIIHSIAKDGITITAVITKNVPQSPSSQSTIAPEDEASKVLPAV</sequence>
<proteinExistence type="predicted"/>
<dbReference type="AlphaFoldDB" id="A0A382PB72"/>
<feature type="compositionally biased region" description="Polar residues" evidence="1">
    <location>
        <begin position="22"/>
        <end position="31"/>
    </location>
</feature>
<accession>A0A382PB72</accession>
<evidence type="ECO:0000313" key="2">
    <source>
        <dbReference type="EMBL" id="SVC70070.1"/>
    </source>
</evidence>
<evidence type="ECO:0000256" key="1">
    <source>
        <dbReference type="SAM" id="MobiDB-lite"/>
    </source>
</evidence>
<dbReference type="EMBL" id="UINC01105831">
    <property type="protein sequence ID" value="SVC70070.1"/>
    <property type="molecule type" value="Genomic_DNA"/>
</dbReference>
<feature type="region of interest" description="Disordered" evidence="1">
    <location>
        <begin position="22"/>
        <end position="44"/>
    </location>
</feature>
<organism evidence="2">
    <name type="scientific">marine metagenome</name>
    <dbReference type="NCBI Taxonomy" id="408172"/>
    <lineage>
        <taxon>unclassified sequences</taxon>
        <taxon>metagenomes</taxon>
        <taxon>ecological metagenomes</taxon>
    </lineage>
</organism>
<protein>
    <submittedName>
        <fullName evidence="2">Uncharacterized protein</fullName>
    </submittedName>
</protein>
<gene>
    <name evidence="2" type="ORF">METZ01_LOCUS322924</name>
</gene>
<name>A0A382PB72_9ZZZZ</name>